<comment type="caution">
    <text evidence="1">The sequence shown here is derived from an EMBL/GenBank/DDBJ whole genome shotgun (WGS) entry which is preliminary data.</text>
</comment>
<dbReference type="AlphaFoldDB" id="H1DK43"/>
<dbReference type="eggNOG" id="COG0521">
    <property type="taxonomic scope" value="Bacteria"/>
</dbReference>
<dbReference type="STRING" id="742817.HMPREF9449_02629"/>
<evidence type="ECO:0000313" key="1">
    <source>
        <dbReference type="EMBL" id="EHP45657.1"/>
    </source>
</evidence>
<keyword evidence="2" id="KW-1185">Reference proteome</keyword>
<dbReference type="PROSITE" id="PS51257">
    <property type="entry name" value="PROKAR_LIPOPROTEIN"/>
    <property type="match status" value="1"/>
</dbReference>
<gene>
    <name evidence="1" type="ORF">HMPREF9449_02629</name>
</gene>
<organism evidence="1 2">
    <name type="scientific">Odoribacter laneus YIT 12061</name>
    <dbReference type="NCBI Taxonomy" id="742817"/>
    <lineage>
        <taxon>Bacteria</taxon>
        <taxon>Pseudomonadati</taxon>
        <taxon>Bacteroidota</taxon>
        <taxon>Bacteroidia</taxon>
        <taxon>Bacteroidales</taxon>
        <taxon>Odoribacteraceae</taxon>
        <taxon>Odoribacter</taxon>
    </lineage>
</organism>
<dbReference type="SUPFAM" id="SSF48452">
    <property type="entry name" value="TPR-like"/>
    <property type="match status" value="1"/>
</dbReference>
<dbReference type="GeneID" id="98070163"/>
<dbReference type="RefSeq" id="WP_009137773.1">
    <property type="nucleotide sequence ID" value="NZ_JH594597.1"/>
</dbReference>
<dbReference type="Gene3D" id="1.25.40.390">
    <property type="match status" value="1"/>
</dbReference>
<proteinExistence type="predicted"/>
<sequence>MKIRYFTKIFTGTLILLATSCQKDFLDINTDPNLPTTAELPKLLTNVEYNAGMTFAPGYYMGSILPSYVHHLTSREVDNYGISATAANLGNTWLQAYVSTLKNADAVIMSAEAEENMIYAGIGKLIKAYVFAGLVDLWGDIPYSEFNVEAITAPKADASQDIYNNLISLIEEAKANLNDTEAANLLKPKDADIIYKGDVEKWIRMANTLELRLLVQSRKAKGEITDWSAKLTALLNENNFLQNGEDFELKHSAQDNPDERNQAYVDEYLGGQSTYYINPWFYEIMSGKTYNAKENPFAGITDPRIPYYWVNQKRATDEAQNETDYRDGAFISILMASNSSAAGNDQRATSTFIGIYPCGGKYDDGQGGKCDQSVGNGIAPEKMIQAYSVPFMLAELVLAGEIAGDAKAYLQEGIEKSVYHVNSVSVASNATVPTIGGETLTTFLENIMKKYDAASAEGKMEIVMTQKWIANFFNSVEAYNDIRRTGYPKLFAPENGEAISPYLKDKTPTVGPQIVPLKGLNAFQRIMWYPNSEISRNSNIKNTGRNVSSSNVFWDK</sequence>
<reference evidence="1 2" key="1">
    <citation type="submission" date="2012-01" db="EMBL/GenBank/DDBJ databases">
        <title>The Genome Sequence of Odoribacter laneus YIT 12061.</title>
        <authorList>
            <consortium name="The Broad Institute Genome Sequencing Platform"/>
            <person name="Earl A."/>
            <person name="Ward D."/>
            <person name="Feldgarden M."/>
            <person name="Gevers D."/>
            <person name="Morotomi M."/>
            <person name="Young S.K."/>
            <person name="Zeng Q."/>
            <person name="Gargeya S."/>
            <person name="Fitzgerald M."/>
            <person name="Haas B."/>
            <person name="Abouelleil A."/>
            <person name="Alvarado L."/>
            <person name="Arachchi H.M."/>
            <person name="Berlin A."/>
            <person name="Chapman S.B."/>
            <person name="Gearin G."/>
            <person name="Goldberg J."/>
            <person name="Griggs A."/>
            <person name="Gujja S."/>
            <person name="Hansen M."/>
            <person name="Heiman D."/>
            <person name="Howarth C."/>
            <person name="Larimer J."/>
            <person name="Lui A."/>
            <person name="MacDonald P.J.P."/>
            <person name="McCowen C."/>
            <person name="Montmayeur A."/>
            <person name="Murphy C."/>
            <person name="Neiman D."/>
            <person name="Pearson M."/>
            <person name="Priest M."/>
            <person name="Roberts A."/>
            <person name="Saif S."/>
            <person name="Shea T."/>
            <person name="Sisk P."/>
            <person name="Stolte C."/>
            <person name="Sykes S."/>
            <person name="Wortman J."/>
            <person name="Nusbaum C."/>
            <person name="Birren B."/>
        </authorList>
    </citation>
    <scope>NUCLEOTIDE SEQUENCE [LARGE SCALE GENOMIC DNA]</scope>
    <source>
        <strain evidence="1 2">YIT 12061</strain>
    </source>
</reference>
<dbReference type="InterPro" id="IPR041662">
    <property type="entry name" value="SusD-like_2"/>
</dbReference>
<dbReference type="EMBL" id="ADMC01000028">
    <property type="protein sequence ID" value="EHP45657.1"/>
    <property type="molecule type" value="Genomic_DNA"/>
</dbReference>
<name>H1DK43_9BACT</name>
<dbReference type="HOGENOM" id="CLU_025928_2_0_10"/>
<dbReference type="Proteomes" id="UP000004892">
    <property type="component" value="Unassembled WGS sequence"/>
</dbReference>
<protein>
    <recommendedName>
        <fullName evidence="3">SusD/RagB family nutrient-binding outer membrane lipoprotein</fullName>
    </recommendedName>
</protein>
<accession>H1DK43</accession>
<dbReference type="InterPro" id="IPR011990">
    <property type="entry name" value="TPR-like_helical_dom_sf"/>
</dbReference>
<dbReference type="Pfam" id="PF12771">
    <property type="entry name" value="SusD-like_2"/>
    <property type="match status" value="1"/>
</dbReference>
<evidence type="ECO:0008006" key="3">
    <source>
        <dbReference type="Google" id="ProtNLM"/>
    </source>
</evidence>
<evidence type="ECO:0000313" key="2">
    <source>
        <dbReference type="Proteomes" id="UP000004892"/>
    </source>
</evidence>
<dbReference type="PATRIC" id="fig|742817.3.peg.2818"/>